<dbReference type="SUPFAM" id="SSF53474">
    <property type="entry name" value="alpha/beta-Hydrolases"/>
    <property type="match status" value="2"/>
</dbReference>
<reference evidence="5" key="1">
    <citation type="submission" date="2022-05" db="EMBL/GenBank/DDBJ databases">
        <authorList>
            <person name="Tuo L."/>
        </authorList>
    </citation>
    <scope>NUCLEOTIDE SEQUENCE</scope>
    <source>
        <strain evidence="5">BSK12Z-4</strain>
    </source>
</reference>
<proteinExistence type="predicted"/>
<protein>
    <submittedName>
        <fullName evidence="5">PHB depolymerase family esterase</fullName>
    </submittedName>
</protein>
<dbReference type="Gene3D" id="3.40.50.1820">
    <property type="entry name" value="alpha/beta hydrolase"/>
    <property type="match status" value="1"/>
</dbReference>
<dbReference type="NCBIfam" id="TIGR01840">
    <property type="entry name" value="esterase_phb"/>
    <property type="match status" value="1"/>
</dbReference>
<keyword evidence="4" id="KW-0472">Membrane</keyword>
<evidence type="ECO:0000313" key="6">
    <source>
        <dbReference type="Proteomes" id="UP001139485"/>
    </source>
</evidence>
<keyword evidence="4" id="KW-1133">Transmembrane helix</keyword>
<dbReference type="GO" id="GO:0016787">
    <property type="term" value="F:hydrolase activity"/>
    <property type="evidence" value="ECO:0007669"/>
    <property type="project" value="UniProtKB-KW"/>
</dbReference>
<dbReference type="RefSeq" id="WP_250825928.1">
    <property type="nucleotide sequence ID" value="NZ_JAMOIL010000001.1"/>
</dbReference>
<gene>
    <name evidence="5" type="ORF">M8330_01775</name>
</gene>
<keyword evidence="1" id="KW-0732">Signal</keyword>
<feature type="region of interest" description="Disordered" evidence="3">
    <location>
        <begin position="353"/>
        <end position="395"/>
    </location>
</feature>
<dbReference type="InterPro" id="IPR029058">
    <property type="entry name" value="AB_hydrolase_fold"/>
</dbReference>
<evidence type="ECO:0000256" key="3">
    <source>
        <dbReference type="SAM" id="MobiDB-lite"/>
    </source>
</evidence>
<organism evidence="5 6">
    <name type="scientific">Nocardioides bruguierae</name>
    <dbReference type="NCBI Taxonomy" id="2945102"/>
    <lineage>
        <taxon>Bacteria</taxon>
        <taxon>Bacillati</taxon>
        <taxon>Actinomycetota</taxon>
        <taxon>Actinomycetes</taxon>
        <taxon>Propionibacteriales</taxon>
        <taxon>Nocardioidaceae</taxon>
        <taxon>Nocardioides</taxon>
    </lineage>
</organism>
<evidence type="ECO:0000313" key="5">
    <source>
        <dbReference type="EMBL" id="MCM0619021.1"/>
    </source>
</evidence>
<accession>A0A9X2D4I6</accession>
<dbReference type="Proteomes" id="UP001139485">
    <property type="component" value="Unassembled WGS sequence"/>
</dbReference>
<evidence type="ECO:0000256" key="1">
    <source>
        <dbReference type="ARBA" id="ARBA00022729"/>
    </source>
</evidence>
<dbReference type="Pfam" id="PF10503">
    <property type="entry name" value="Esterase_PHB"/>
    <property type="match status" value="1"/>
</dbReference>
<dbReference type="GO" id="GO:0005576">
    <property type="term" value="C:extracellular region"/>
    <property type="evidence" value="ECO:0007669"/>
    <property type="project" value="InterPro"/>
</dbReference>
<keyword evidence="2" id="KW-0378">Hydrolase</keyword>
<sequence>MHISGQSSPPRTTGPTTGPTRSRARRAVVPAGLLAAVLTAVLAATLAAGVVGLVGPARQPAAAAGSWTQETVAGLGVRLYTPTTAPALDGHRALMVTLHGCVQTNADLATGGNWQATADAYGMVVAAPAAPDGGVLLGCWDYYDTQHSRSAPGRHDDDLLALVDALLARPDLDIDPDQVYLSGLSSGGGETMVMGCLAPDVFAGIGIDAGPTVGTTSGQISYVATTQAQATSTCTGFAGSHTDAFDTQLTSVVHGSDDTTVAPGYNRLNAEVMAGIYGATDASALDTSTLTGANPAGSGTVWSDEAGPRVSLFTNTGVAHAWPAGAGPGASYVDPDSVDYPAYVTGFFFGNNRRTDTTLGQTPDPTPTASPTPTTEPTSTPTSTATATPTTPASCWTTTNAEHEAAGRAVSYGNDPYNPFYALGSQDYLGQGDATVTSLELTSAGRYDLVTAC</sequence>
<dbReference type="PANTHER" id="PTHR43037:SF1">
    <property type="entry name" value="BLL1128 PROTEIN"/>
    <property type="match status" value="1"/>
</dbReference>
<dbReference type="PANTHER" id="PTHR43037">
    <property type="entry name" value="UNNAMED PRODUCT-RELATED"/>
    <property type="match status" value="1"/>
</dbReference>
<dbReference type="EMBL" id="JAMOIL010000001">
    <property type="protein sequence ID" value="MCM0619021.1"/>
    <property type="molecule type" value="Genomic_DNA"/>
</dbReference>
<evidence type="ECO:0000256" key="2">
    <source>
        <dbReference type="ARBA" id="ARBA00022801"/>
    </source>
</evidence>
<keyword evidence="4" id="KW-0812">Transmembrane</keyword>
<feature type="compositionally biased region" description="Low complexity" evidence="3">
    <location>
        <begin position="371"/>
        <end position="395"/>
    </location>
</feature>
<feature type="compositionally biased region" description="Low complexity" evidence="3">
    <location>
        <begin position="8"/>
        <end position="24"/>
    </location>
</feature>
<evidence type="ECO:0000256" key="4">
    <source>
        <dbReference type="SAM" id="Phobius"/>
    </source>
</evidence>
<dbReference type="AlphaFoldDB" id="A0A9X2D4I6"/>
<comment type="caution">
    <text evidence="5">The sequence shown here is derived from an EMBL/GenBank/DDBJ whole genome shotgun (WGS) entry which is preliminary data.</text>
</comment>
<feature type="region of interest" description="Disordered" evidence="3">
    <location>
        <begin position="1"/>
        <end position="24"/>
    </location>
</feature>
<dbReference type="InterPro" id="IPR010126">
    <property type="entry name" value="Esterase_phb"/>
</dbReference>
<feature type="transmembrane region" description="Helical" evidence="4">
    <location>
        <begin position="31"/>
        <end position="54"/>
    </location>
</feature>
<dbReference type="InterPro" id="IPR050955">
    <property type="entry name" value="Plant_Biomass_Hydrol_Est"/>
</dbReference>
<keyword evidence="6" id="KW-1185">Reference proteome</keyword>
<name>A0A9X2D4I6_9ACTN</name>